<dbReference type="Gene3D" id="3.90.215.10">
    <property type="entry name" value="Gamma Fibrinogen, chain A, domain 1"/>
    <property type="match status" value="1"/>
</dbReference>
<keyword evidence="2" id="KW-0732">Signal</keyword>
<dbReference type="Pfam" id="PF00147">
    <property type="entry name" value="Fibrinogen_C"/>
    <property type="match status" value="1"/>
</dbReference>
<feature type="signal peptide" evidence="2">
    <location>
        <begin position="1"/>
        <end position="23"/>
    </location>
</feature>
<organism evidence="4 5">
    <name type="scientific">Elysia crispata</name>
    <name type="common">lettuce slug</name>
    <dbReference type="NCBI Taxonomy" id="231223"/>
    <lineage>
        <taxon>Eukaryota</taxon>
        <taxon>Metazoa</taxon>
        <taxon>Spiralia</taxon>
        <taxon>Lophotrochozoa</taxon>
        <taxon>Mollusca</taxon>
        <taxon>Gastropoda</taxon>
        <taxon>Heterobranchia</taxon>
        <taxon>Euthyneura</taxon>
        <taxon>Panpulmonata</taxon>
        <taxon>Sacoglossa</taxon>
        <taxon>Placobranchoidea</taxon>
        <taxon>Plakobranchidae</taxon>
        <taxon>Elysia</taxon>
    </lineage>
</organism>
<dbReference type="InterPro" id="IPR014716">
    <property type="entry name" value="Fibrinogen_a/b/g_C_1"/>
</dbReference>
<reference evidence="4" key="1">
    <citation type="journal article" date="2023" name="G3 (Bethesda)">
        <title>A reference genome for the long-term kleptoplast-retaining sea slug Elysia crispata morphotype clarki.</title>
        <authorList>
            <person name="Eastman K.E."/>
            <person name="Pendleton A.L."/>
            <person name="Shaikh M.A."/>
            <person name="Suttiyut T."/>
            <person name="Ogas R."/>
            <person name="Tomko P."/>
            <person name="Gavelis G."/>
            <person name="Widhalm J.R."/>
            <person name="Wisecaver J.H."/>
        </authorList>
    </citation>
    <scope>NUCLEOTIDE SEQUENCE</scope>
    <source>
        <strain evidence="4">ECLA1</strain>
    </source>
</reference>
<dbReference type="SUPFAM" id="SSF56496">
    <property type="entry name" value="Fibrinogen C-terminal domain-like"/>
    <property type="match status" value="1"/>
</dbReference>
<dbReference type="InterPro" id="IPR036056">
    <property type="entry name" value="Fibrinogen-like_C"/>
</dbReference>
<feature type="region of interest" description="Disordered" evidence="1">
    <location>
        <begin position="557"/>
        <end position="578"/>
    </location>
</feature>
<dbReference type="EMBL" id="JAWDGP010003233">
    <property type="protein sequence ID" value="KAK3776244.1"/>
    <property type="molecule type" value="Genomic_DNA"/>
</dbReference>
<evidence type="ECO:0000259" key="3">
    <source>
        <dbReference type="PROSITE" id="PS51406"/>
    </source>
</evidence>
<dbReference type="PANTHER" id="PTHR19143">
    <property type="entry name" value="FIBRINOGEN/TENASCIN/ANGIOPOEITIN"/>
    <property type="match status" value="1"/>
</dbReference>
<dbReference type="InterPro" id="IPR002181">
    <property type="entry name" value="Fibrinogen_a/b/g_C_dom"/>
</dbReference>
<sequence length="614" mass="68548">MRHCGILEIWTCFLLLTISLCDGLELDLDLDAPGHIGSRAVCAVLRCVEDSATASTSGSRQIHNSSSHKNITRLTIRKKYQVTPPSKDSDAQDLEVEVALLSREQPRLTRVANGIKMEGVLERRRAVLTLEMVKSTDCRAEFSCQVRSVDANGEESVSLSRVRQGKSRSLGMANDRLMSPVSLQVLDLVHQLDTKLTLMSKFVERLESKMNALESNLNIKLALVGKSTEQIQSETEALSGHVVSLQNRLEDKLEDRVEDKIAQVHVAVLALTNNVETYSKDVSKSLKKSFTTLSRNLKNNQEATLINFNSALQNILEIQNNATGTLVSSARNMTQTQTMLQNEILKNVEQAVDKLSQNKTNMSKIVTEEFASLAQDLLDNLQHLAADVNRSAIDHHTLARDFFDQSTVTAVVKDLFVPKRCTSVVAAVSIRESYPYPLIQPRDDSIAKLPFLCDTVTDGGGWIVIQRRSKGDVDFFRGWEDYKNGFGHLTGDFWLGNEKIHKITTSGPYELRVELVYKRKSVYAQYGRFSIGDERSGYALTVGDYRGTAGDSLWRNNGRKFSTRDRDNDTKPGPMDFENRRIRKSSANLSGELDSAAIKAEGLTPQPLSVSWSW</sequence>
<feature type="chain" id="PRO_5042262542" description="Fibrinogen C-terminal domain-containing protein" evidence="2">
    <location>
        <begin position="24"/>
        <end position="614"/>
    </location>
</feature>
<evidence type="ECO:0000313" key="5">
    <source>
        <dbReference type="Proteomes" id="UP001283361"/>
    </source>
</evidence>
<gene>
    <name evidence="4" type="ORF">RRG08_039834</name>
</gene>
<evidence type="ECO:0000313" key="4">
    <source>
        <dbReference type="EMBL" id="KAK3776244.1"/>
    </source>
</evidence>
<dbReference type="Proteomes" id="UP001283361">
    <property type="component" value="Unassembled WGS sequence"/>
</dbReference>
<feature type="domain" description="Fibrinogen C-terminal" evidence="3">
    <location>
        <begin position="412"/>
        <end position="569"/>
    </location>
</feature>
<proteinExistence type="predicted"/>
<name>A0AAE0ZV68_9GAST</name>
<protein>
    <recommendedName>
        <fullName evidence="3">Fibrinogen C-terminal domain-containing protein</fullName>
    </recommendedName>
</protein>
<dbReference type="InterPro" id="IPR050373">
    <property type="entry name" value="Fibrinogen_C-term_domain"/>
</dbReference>
<comment type="caution">
    <text evidence="4">The sequence shown here is derived from an EMBL/GenBank/DDBJ whole genome shotgun (WGS) entry which is preliminary data.</text>
</comment>
<dbReference type="AlphaFoldDB" id="A0AAE0ZV68"/>
<evidence type="ECO:0000256" key="1">
    <source>
        <dbReference type="SAM" id="MobiDB-lite"/>
    </source>
</evidence>
<evidence type="ECO:0000256" key="2">
    <source>
        <dbReference type="SAM" id="SignalP"/>
    </source>
</evidence>
<accession>A0AAE0ZV68</accession>
<keyword evidence="5" id="KW-1185">Reference proteome</keyword>
<dbReference type="PROSITE" id="PS51406">
    <property type="entry name" value="FIBRINOGEN_C_2"/>
    <property type="match status" value="1"/>
</dbReference>
<dbReference type="CDD" id="cd00087">
    <property type="entry name" value="FReD"/>
    <property type="match status" value="1"/>
</dbReference>
<dbReference type="SMART" id="SM00186">
    <property type="entry name" value="FBG"/>
    <property type="match status" value="1"/>
</dbReference>
<dbReference type="GO" id="GO:0005615">
    <property type="term" value="C:extracellular space"/>
    <property type="evidence" value="ECO:0007669"/>
    <property type="project" value="TreeGrafter"/>
</dbReference>